<reference evidence="2 3" key="1">
    <citation type="submission" date="2020-05" db="EMBL/GenBank/DDBJ databases">
        <title>Identification and distribution of gene clusters putatively required for synthesis of sphingolipid metabolism inhibitors in phylogenetically diverse species of the filamentous fungus Fusarium.</title>
        <authorList>
            <person name="Kim H.-S."/>
            <person name="Busman M."/>
            <person name="Brown D.W."/>
            <person name="Divon H."/>
            <person name="Uhlig S."/>
            <person name="Proctor R.H."/>
        </authorList>
    </citation>
    <scope>NUCLEOTIDE SEQUENCE [LARGE SCALE GENOMIC DNA]</scope>
    <source>
        <strain evidence="2 3">NRRL 66235</strain>
    </source>
</reference>
<evidence type="ECO:0000313" key="3">
    <source>
        <dbReference type="Proteomes" id="UP000544331"/>
    </source>
</evidence>
<proteinExistence type="predicted"/>
<sequence length="350" mass="38358">MSSNNLISERSPSSSRPPSIFSCRSEDELTGESSDDASTIIDSDILSEDGTQGVGTAMLTDKSILSIPPSLKHYTQVDSVLEWVQDVQHPEDPRLDLRCLGVGACCAESNQHQRITNLHSPSLPSLADCHQRTMSSHEWTPVSSATPSSCPPSIFSSNVDDEFELAETSSNDTVTISSCLKHLTAVDPGLERIQNTQHQAYLMGTMVPESHPVSICLQLLGPAILHLHNLQEALGLKPMEIPEETSTQTVCDYKKSIALMEHEIDVFFNADTVATQLETTKACLIRGIIFSKDGLLEIMRNLRAYFQDPERVQSLPITLWCLTATMYVEICKCCIEVSGSSRETGDVGTT</sequence>
<dbReference type="EMBL" id="JAAOAN010000857">
    <property type="protein sequence ID" value="KAF5698930.1"/>
    <property type="molecule type" value="Genomic_DNA"/>
</dbReference>
<comment type="caution">
    <text evidence="2">The sequence shown here is derived from an EMBL/GenBank/DDBJ whole genome shotgun (WGS) entry which is preliminary data.</text>
</comment>
<evidence type="ECO:0000313" key="2">
    <source>
        <dbReference type="EMBL" id="KAF5698930.1"/>
    </source>
</evidence>
<dbReference type="Proteomes" id="UP000544331">
    <property type="component" value="Unassembled WGS sequence"/>
</dbReference>
<evidence type="ECO:0000256" key="1">
    <source>
        <dbReference type="SAM" id="MobiDB-lite"/>
    </source>
</evidence>
<accession>A0A8H5XRQ0</accession>
<name>A0A8H5XRQ0_9HYPO</name>
<gene>
    <name evidence="2" type="ORF">FMUND_14965</name>
</gene>
<protein>
    <submittedName>
        <fullName evidence="2">Uncharacterized protein</fullName>
    </submittedName>
</protein>
<dbReference type="AlphaFoldDB" id="A0A8H5XRQ0"/>
<dbReference type="OrthoDB" id="5105388at2759"/>
<organism evidence="2 3">
    <name type="scientific">Fusarium mundagurra</name>
    <dbReference type="NCBI Taxonomy" id="1567541"/>
    <lineage>
        <taxon>Eukaryota</taxon>
        <taxon>Fungi</taxon>
        <taxon>Dikarya</taxon>
        <taxon>Ascomycota</taxon>
        <taxon>Pezizomycotina</taxon>
        <taxon>Sordariomycetes</taxon>
        <taxon>Hypocreomycetidae</taxon>
        <taxon>Hypocreales</taxon>
        <taxon>Nectriaceae</taxon>
        <taxon>Fusarium</taxon>
        <taxon>Fusarium fujikuroi species complex</taxon>
    </lineage>
</organism>
<feature type="compositionally biased region" description="Low complexity" evidence="1">
    <location>
        <begin position="1"/>
        <end position="23"/>
    </location>
</feature>
<feature type="region of interest" description="Disordered" evidence="1">
    <location>
        <begin position="1"/>
        <end position="37"/>
    </location>
</feature>
<keyword evidence="3" id="KW-1185">Reference proteome</keyword>